<evidence type="ECO:0000256" key="1">
    <source>
        <dbReference type="SAM" id="SignalP"/>
    </source>
</evidence>
<evidence type="ECO:0000313" key="3">
    <source>
        <dbReference type="Proteomes" id="UP000320390"/>
    </source>
</evidence>
<feature type="signal peptide" evidence="1">
    <location>
        <begin position="1"/>
        <end position="26"/>
    </location>
</feature>
<feature type="chain" id="PRO_5021757337" description="DUF1565 domain-containing protein" evidence="1">
    <location>
        <begin position="27"/>
        <end position="413"/>
    </location>
</feature>
<name>A0A518ENC8_9BACT</name>
<evidence type="ECO:0008006" key="4">
    <source>
        <dbReference type="Google" id="ProtNLM"/>
    </source>
</evidence>
<protein>
    <recommendedName>
        <fullName evidence="4">DUF1565 domain-containing protein</fullName>
    </recommendedName>
</protein>
<dbReference type="Proteomes" id="UP000320390">
    <property type="component" value="Chromosome"/>
</dbReference>
<evidence type="ECO:0000313" key="2">
    <source>
        <dbReference type="EMBL" id="QDV05581.1"/>
    </source>
</evidence>
<proteinExistence type="predicted"/>
<keyword evidence="3" id="KW-1185">Reference proteome</keyword>
<organism evidence="2 3">
    <name type="scientific">Saltatorellus ferox</name>
    <dbReference type="NCBI Taxonomy" id="2528018"/>
    <lineage>
        <taxon>Bacteria</taxon>
        <taxon>Pseudomonadati</taxon>
        <taxon>Planctomycetota</taxon>
        <taxon>Planctomycetia</taxon>
        <taxon>Planctomycetia incertae sedis</taxon>
        <taxon>Saltatorellus</taxon>
    </lineage>
</organism>
<keyword evidence="1" id="KW-0732">Signal</keyword>
<reference evidence="2 3" key="1">
    <citation type="submission" date="2019-02" db="EMBL/GenBank/DDBJ databases">
        <title>Deep-cultivation of Planctomycetes and their phenomic and genomic characterization uncovers novel biology.</title>
        <authorList>
            <person name="Wiegand S."/>
            <person name="Jogler M."/>
            <person name="Boedeker C."/>
            <person name="Pinto D."/>
            <person name="Vollmers J."/>
            <person name="Rivas-Marin E."/>
            <person name="Kohn T."/>
            <person name="Peeters S.H."/>
            <person name="Heuer A."/>
            <person name="Rast P."/>
            <person name="Oberbeckmann S."/>
            <person name="Bunk B."/>
            <person name="Jeske O."/>
            <person name="Meyerdierks A."/>
            <person name="Storesund J.E."/>
            <person name="Kallscheuer N."/>
            <person name="Luecker S."/>
            <person name="Lage O.M."/>
            <person name="Pohl T."/>
            <person name="Merkel B.J."/>
            <person name="Hornburger P."/>
            <person name="Mueller R.-W."/>
            <person name="Bruemmer F."/>
            <person name="Labrenz M."/>
            <person name="Spormann A.M."/>
            <person name="Op den Camp H."/>
            <person name="Overmann J."/>
            <person name="Amann R."/>
            <person name="Jetten M.S.M."/>
            <person name="Mascher T."/>
            <person name="Medema M.H."/>
            <person name="Devos D.P."/>
            <person name="Kaster A.-K."/>
            <person name="Ovreas L."/>
            <person name="Rohde M."/>
            <person name="Galperin M.Y."/>
            <person name="Jogler C."/>
        </authorList>
    </citation>
    <scope>NUCLEOTIDE SEQUENCE [LARGE SCALE GENOMIC DNA]</scope>
    <source>
        <strain evidence="2 3">Poly30</strain>
    </source>
</reference>
<dbReference type="AlphaFoldDB" id="A0A518ENC8"/>
<gene>
    <name evidence="2" type="ORF">Poly30_10790</name>
</gene>
<dbReference type="SUPFAM" id="SSF51126">
    <property type="entry name" value="Pectin lyase-like"/>
    <property type="match status" value="1"/>
</dbReference>
<sequence length="413" mass="42133" precursor="true">MKIRSMPLVPLALVASLASLVPLASAQAVFVVDDDPGAGVTHSTIAAALAVAGPLDRVDVRPGTYGRFDLVRPTRLMGEAGVVVTGESRIINLPASSTTVVTDLELERLIMSTCAGTVLLDALTVTAGHSSFRAAACDDVRVRALVAAPPLATGPALVEISASRVQFDDCLIQAGPESDRDNGQHGLTAVNSSFVHFTGTTVTGGRGGDYTDPAAPGQAGLGGNGLSVNSSDIRLVGSTVMGGGGGLDLTQPFGDAPNGTGFRSCGGLHDRWDTMISGGNEPMNSNAQGPVENFTCGAAYNGGATLPGFYLTGTTFLPGSPVTMTMRSGAGGQLTIILGRIPVSIPVMGSRIPLLVQRARSAPLGTVPISGEITIPFAVPGPLTRGTVMFLQTERDSAINGLEMSNATAIIVR</sequence>
<dbReference type="InterPro" id="IPR011050">
    <property type="entry name" value="Pectin_lyase_fold/virulence"/>
</dbReference>
<accession>A0A518ENC8</accession>
<dbReference type="EMBL" id="CP036434">
    <property type="protein sequence ID" value="QDV05581.1"/>
    <property type="molecule type" value="Genomic_DNA"/>
</dbReference>